<sequence length="322" mass="35807">MMIYQSWIRMVDLFNAYQASQKCSLVGRDYICCEHIGGTAQVDATEKPRTKASKVPSQPLECPSNSIGLLSRNGLPVMCNARKRCPSKAYCHPVGGQSICCESYEFASNILDSTENNIRRSENKAPLQVLDRSSLTVANNAEVERSPSRTPVPRSRSAEQENYQRNTIQLKQSVEKKAAVRTTSGSASTLISSEASTRNVPVSADGMAELSSERVFNTPTTTEKSESVATTEQIRAPPKRKAPAAFAAVSVPEQGNQVKPLSPNLPSQLFSGQDKRIMAEQFLMHQIRNGWPYDEKFYRPDVDTYSPQQRQRMAQIFFSDNQ</sequence>
<name>A0AA36HFK7_CYLNA</name>
<evidence type="ECO:0000313" key="3">
    <source>
        <dbReference type="Proteomes" id="UP001176961"/>
    </source>
</evidence>
<feature type="compositionally biased region" description="Polar residues" evidence="1">
    <location>
        <begin position="181"/>
        <end position="199"/>
    </location>
</feature>
<organism evidence="2 3">
    <name type="scientific">Cylicocyclus nassatus</name>
    <name type="common">Nematode worm</name>
    <dbReference type="NCBI Taxonomy" id="53992"/>
    <lineage>
        <taxon>Eukaryota</taxon>
        <taxon>Metazoa</taxon>
        <taxon>Ecdysozoa</taxon>
        <taxon>Nematoda</taxon>
        <taxon>Chromadorea</taxon>
        <taxon>Rhabditida</taxon>
        <taxon>Rhabditina</taxon>
        <taxon>Rhabditomorpha</taxon>
        <taxon>Strongyloidea</taxon>
        <taxon>Strongylidae</taxon>
        <taxon>Cylicocyclus</taxon>
    </lineage>
</organism>
<protein>
    <submittedName>
        <fullName evidence="2">Uncharacterized protein</fullName>
    </submittedName>
</protein>
<evidence type="ECO:0000313" key="2">
    <source>
        <dbReference type="EMBL" id="CAJ0609797.1"/>
    </source>
</evidence>
<gene>
    <name evidence="2" type="ORF">CYNAS_LOCUS21780</name>
</gene>
<proteinExistence type="predicted"/>
<accession>A0AA36HFK7</accession>
<reference evidence="2" key="1">
    <citation type="submission" date="2023-07" db="EMBL/GenBank/DDBJ databases">
        <authorList>
            <consortium name="CYATHOMIX"/>
        </authorList>
    </citation>
    <scope>NUCLEOTIDE SEQUENCE</scope>
    <source>
        <strain evidence="2">N/A</strain>
    </source>
</reference>
<evidence type="ECO:0000256" key="1">
    <source>
        <dbReference type="SAM" id="MobiDB-lite"/>
    </source>
</evidence>
<feature type="region of interest" description="Disordered" evidence="1">
    <location>
        <begin position="136"/>
        <end position="165"/>
    </location>
</feature>
<keyword evidence="3" id="KW-1185">Reference proteome</keyword>
<comment type="caution">
    <text evidence="2">The sequence shown here is derived from an EMBL/GenBank/DDBJ whole genome shotgun (WGS) entry which is preliminary data.</text>
</comment>
<feature type="region of interest" description="Disordered" evidence="1">
    <location>
        <begin position="180"/>
        <end position="199"/>
    </location>
</feature>
<dbReference type="EMBL" id="CATQJL010000326">
    <property type="protein sequence ID" value="CAJ0609797.1"/>
    <property type="molecule type" value="Genomic_DNA"/>
</dbReference>
<dbReference type="Proteomes" id="UP001176961">
    <property type="component" value="Unassembled WGS sequence"/>
</dbReference>
<dbReference type="AlphaFoldDB" id="A0AA36HFK7"/>